<dbReference type="EMBL" id="CP041764">
    <property type="protein sequence ID" value="QHA89291.1"/>
    <property type="molecule type" value="Genomic_DNA"/>
</dbReference>
<gene>
    <name evidence="1" type="ORF">FO014_21160</name>
</gene>
<organism evidence="1 2">
    <name type="scientific">Serratia rhizosphaerae</name>
    <dbReference type="NCBI Taxonomy" id="2597702"/>
    <lineage>
        <taxon>Bacteria</taxon>
        <taxon>Pseudomonadati</taxon>
        <taxon>Pseudomonadota</taxon>
        <taxon>Gammaproteobacteria</taxon>
        <taxon>Enterobacterales</taxon>
        <taxon>Yersiniaceae</taxon>
        <taxon>Serratia</taxon>
    </lineage>
</organism>
<accession>A0ABX6GSQ5</accession>
<evidence type="ECO:0000313" key="1">
    <source>
        <dbReference type="EMBL" id="QHA89291.1"/>
    </source>
</evidence>
<protein>
    <submittedName>
        <fullName evidence="1">DUF2498 family protein</fullName>
    </submittedName>
</protein>
<dbReference type="InterPro" id="IPR019633">
    <property type="entry name" value="DUF2498"/>
</dbReference>
<sequence>MNNDTSPINREALLKEANNIIRQHEDYLHGMVATDVEQKNGVLVFRGEYFLDPDGLPTAKTTAVFNMFKHLAHRLSEKYHLID</sequence>
<proteinExistence type="predicted"/>
<dbReference type="Gene3D" id="3.30.300.360">
    <property type="entry name" value="Protein of unknown function (DUF2498)"/>
    <property type="match status" value="1"/>
</dbReference>
<dbReference type="Pfam" id="PF10692">
    <property type="entry name" value="DUF2498"/>
    <property type="match status" value="1"/>
</dbReference>
<dbReference type="Proteomes" id="UP000430368">
    <property type="component" value="Chromosome"/>
</dbReference>
<keyword evidence="2" id="KW-1185">Reference proteome</keyword>
<dbReference type="InterPro" id="IPR038191">
    <property type="entry name" value="YciN_sf"/>
</dbReference>
<reference evidence="1 2" key="1">
    <citation type="submission" date="2019-07" db="EMBL/GenBank/DDBJ databases">
        <title>Serratia dokdonensis sp. nov., an elicitor of systemic resistance in Nicotiana Tabacum.</title>
        <authorList>
            <person name="Son J.-S."/>
            <person name="Hwang Y.-J."/>
            <person name="Lee S.-Y."/>
            <person name="Ghim S.-Y."/>
        </authorList>
    </citation>
    <scope>NUCLEOTIDE SEQUENCE [LARGE SCALE GENOMIC DNA]</scope>
    <source>
        <strain evidence="1 2">KUDC3025</strain>
    </source>
</reference>
<name>A0ABX6GSQ5_9GAMM</name>
<dbReference type="NCBIfam" id="NF008265">
    <property type="entry name" value="PRK11037.1"/>
    <property type="match status" value="1"/>
</dbReference>
<evidence type="ECO:0000313" key="2">
    <source>
        <dbReference type="Proteomes" id="UP000430368"/>
    </source>
</evidence>
<dbReference type="RefSeq" id="WP_160030935.1">
    <property type="nucleotide sequence ID" value="NZ_CP041764.1"/>
</dbReference>